<dbReference type="GO" id="GO:0009001">
    <property type="term" value="F:serine O-acetyltransferase activity"/>
    <property type="evidence" value="ECO:0000318"/>
    <property type="project" value="GO_Central"/>
</dbReference>
<dbReference type="InterPro" id="IPR042122">
    <property type="entry name" value="Ser_AcTrfase_N_sf"/>
</dbReference>
<dbReference type="Pfam" id="PF06426">
    <property type="entry name" value="SATase_N"/>
    <property type="match status" value="1"/>
</dbReference>
<dbReference type="InterPro" id="IPR005881">
    <property type="entry name" value="Ser_O-AcTrfase"/>
</dbReference>
<evidence type="ECO:0000256" key="8">
    <source>
        <dbReference type="SAM" id="MobiDB-lite"/>
    </source>
</evidence>
<dbReference type="SMART" id="SM00971">
    <property type="entry name" value="SATase_N"/>
    <property type="match status" value="1"/>
</dbReference>
<gene>
    <name evidence="10" type="ORF">ZOSMA_103G00530</name>
</gene>
<proteinExistence type="inferred from homology"/>
<accession>A0A0K9Q694</accession>
<dbReference type="SUPFAM" id="SSF51161">
    <property type="entry name" value="Trimeric LpxA-like enzymes"/>
    <property type="match status" value="1"/>
</dbReference>
<feature type="region of interest" description="Disordered" evidence="8">
    <location>
        <begin position="1"/>
        <end position="43"/>
    </location>
</feature>
<dbReference type="UniPathway" id="UPA00136">
    <property type="reaction ID" value="UER00199"/>
</dbReference>
<dbReference type="STRING" id="29655.A0A0K9Q694"/>
<dbReference type="AlphaFoldDB" id="A0A0K9Q694"/>
<dbReference type="Gene3D" id="1.10.3130.10">
    <property type="entry name" value="serine acetyltransferase, domain 1"/>
    <property type="match status" value="1"/>
</dbReference>
<comment type="similarity">
    <text evidence="2">Belongs to the transferase hexapeptide repeat family.</text>
</comment>
<keyword evidence="11" id="KW-1185">Reference proteome</keyword>
<dbReference type="NCBIfam" id="NF041874">
    <property type="entry name" value="EPS_EpsC"/>
    <property type="match status" value="1"/>
</dbReference>
<keyword evidence="7" id="KW-0012">Acyltransferase</keyword>
<sequence>MSRGQGRQKVEREEEEEIVDGKLRSGYGFPVTGSDSGGSTSSNGNLWSEGHFPVYIMGTLKSDSDSDVVVVPTPDLPADPIWDAMKIEAKLEAEKEPILSSFLYASILSHDCLERALGFVLANRLQNPTLLATQLMDIFDDVIMKDKGIQRSIRLDIQAFKERDPACTCYSWALLYFKGYHSLQSYRVTHALWKQGRRVLALALQSRISEVFAVDIHPAAKIGEGILLDHGTGVVIGETAVIGKKVSLMQGVTLGGTGKAVGDRHPKIGQGALLGAGATILGNIEVGEGAMIAAGSLVLKSVPPHSMAAGNPAKVVGHMEGEDPSLTMRHDATREVFKD</sequence>
<dbReference type="GO" id="GO:0000103">
    <property type="term" value="P:sulfate assimilation"/>
    <property type="evidence" value="ECO:0007669"/>
    <property type="project" value="UniProtKB-ARBA"/>
</dbReference>
<comment type="pathway">
    <text evidence="1">Amino-acid biosynthesis; L-cysteine biosynthesis; L-cysteine from L-serine: step 1/2.</text>
</comment>
<dbReference type="EC" id="2.3.1.30" evidence="4"/>
<dbReference type="OrthoDB" id="25818at2759"/>
<dbReference type="PANTHER" id="PTHR42811">
    <property type="entry name" value="SERINE ACETYLTRANSFERASE"/>
    <property type="match status" value="1"/>
</dbReference>
<evidence type="ECO:0000256" key="4">
    <source>
        <dbReference type="ARBA" id="ARBA00013266"/>
    </source>
</evidence>
<reference evidence="11" key="1">
    <citation type="journal article" date="2016" name="Nature">
        <title>The genome of the seagrass Zostera marina reveals angiosperm adaptation to the sea.</title>
        <authorList>
            <person name="Olsen J.L."/>
            <person name="Rouze P."/>
            <person name="Verhelst B."/>
            <person name="Lin Y.-C."/>
            <person name="Bayer T."/>
            <person name="Collen J."/>
            <person name="Dattolo E."/>
            <person name="De Paoli E."/>
            <person name="Dittami S."/>
            <person name="Maumus F."/>
            <person name="Michel G."/>
            <person name="Kersting A."/>
            <person name="Lauritano C."/>
            <person name="Lohaus R."/>
            <person name="Toepel M."/>
            <person name="Tonon T."/>
            <person name="Vanneste K."/>
            <person name="Amirebrahimi M."/>
            <person name="Brakel J."/>
            <person name="Bostroem C."/>
            <person name="Chovatia M."/>
            <person name="Grimwood J."/>
            <person name="Jenkins J.W."/>
            <person name="Jueterbock A."/>
            <person name="Mraz A."/>
            <person name="Stam W.T."/>
            <person name="Tice H."/>
            <person name="Bornberg-Bauer E."/>
            <person name="Green P.J."/>
            <person name="Pearson G.A."/>
            <person name="Procaccini G."/>
            <person name="Duarte C.M."/>
            <person name="Schmutz J."/>
            <person name="Reusch T.B.H."/>
            <person name="Van de Peer Y."/>
        </authorList>
    </citation>
    <scope>NUCLEOTIDE SEQUENCE [LARGE SCALE GENOMIC DNA]</scope>
    <source>
        <strain evidence="11">cv. Finnish</strain>
    </source>
</reference>
<organism evidence="10 11">
    <name type="scientific">Zostera marina</name>
    <name type="common">Eelgrass</name>
    <dbReference type="NCBI Taxonomy" id="29655"/>
    <lineage>
        <taxon>Eukaryota</taxon>
        <taxon>Viridiplantae</taxon>
        <taxon>Streptophyta</taxon>
        <taxon>Embryophyta</taxon>
        <taxon>Tracheophyta</taxon>
        <taxon>Spermatophyta</taxon>
        <taxon>Magnoliopsida</taxon>
        <taxon>Liliopsida</taxon>
        <taxon>Zosteraceae</taxon>
        <taxon>Zostera</taxon>
    </lineage>
</organism>
<protein>
    <recommendedName>
        <fullName evidence="4">serine O-acetyltransferase</fullName>
        <ecNumber evidence="4">2.3.1.30</ecNumber>
    </recommendedName>
</protein>
<dbReference type="GO" id="GO:0006535">
    <property type="term" value="P:cysteine biosynthetic process from serine"/>
    <property type="evidence" value="ECO:0007669"/>
    <property type="project" value="InterPro"/>
</dbReference>
<dbReference type="Gene3D" id="2.160.10.10">
    <property type="entry name" value="Hexapeptide repeat proteins"/>
    <property type="match status" value="1"/>
</dbReference>
<evidence type="ECO:0000256" key="2">
    <source>
        <dbReference type="ARBA" id="ARBA00007274"/>
    </source>
</evidence>
<dbReference type="OMA" id="MIVSRNF"/>
<evidence type="ECO:0000256" key="3">
    <source>
        <dbReference type="ARBA" id="ARBA00011553"/>
    </source>
</evidence>
<evidence type="ECO:0000256" key="5">
    <source>
        <dbReference type="ARBA" id="ARBA00022605"/>
    </source>
</evidence>
<dbReference type="Proteomes" id="UP000036987">
    <property type="component" value="Unassembled WGS sequence"/>
</dbReference>
<evidence type="ECO:0000256" key="6">
    <source>
        <dbReference type="ARBA" id="ARBA00022679"/>
    </source>
</evidence>
<evidence type="ECO:0000313" key="11">
    <source>
        <dbReference type="Proteomes" id="UP000036987"/>
    </source>
</evidence>
<dbReference type="NCBIfam" id="TIGR01172">
    <property type="entry name" value="cysE"/>
    <property type="match status" value="1"/>
</dbReference>
<evidence type="ECO:0000256" key="1">
    <source>
        <dbReference type="ARBA" id="ARBA00004876"/>
    </source>
</evidence>
<comment type="caution">
    <text evidence="10">The sequence shown here is derived from an EMBL/GenBank/DDBJ whole genome shotgun (WGS) entry which is preliminary data.</text>
</comment>
<dbReference type="InterPro" id="IPR001451">
    <property type="entry name" value="Hexapep"/>
</dbReference>
<feature type="domain" description="Serine acetyltransferase N-terminal" evidence="9">
    <location>
        <begin position="81"/>
        <end position="185"/>
    </location>
</feature>
<keyword evidence="5" id="KW-0028">Amino-acid biosynthesis</keyword>
<evidence type="ECO:0000256" key="7">
    <source>
        <dbReference type="ARBA" id="ARBA00023315"/>
    </source>
</evidence>
<dbReference type="GO" id="GO:0005829">
    <property type="term" value="C:cytosol"/>
    <property type="evidence" value="ECO:0000318"/>
    <property type="project" value="GO_Central"/>
</dbReference>
<dbReference type="FunFam" id="2.160.10.10:FF:000002">
    <property type="entry name" value="Serine acetyltransferase"/>
    <property type="match status" value="1"/>
</dbReference>
<evidence type="ECO:0000313" key="10">
    <source>
        <dbReference type="EMBL" id="KMZ76347.1"/>
    </source>
</evidence>
<dbReference type="EMBL" id="LFYR01000047">
    <property type="protein sequence ID" value="KMZ76347.1"/>
    <property type="molecule type" value="Genomic_DNA"/>
</dbReference>
<keyword evidence="6 10" id="KW-0808">Transferase</keyword>
<dbReference type="InterPro" id="IPR011004">
    <property type="entry name" value="Trimer_LpxA-like_sf"/>
</dbReference>
<dbReference type="InterPro" id="IPR010493">
    <property type="entry name" value="Ser_AcTrfase_N"/>
</dbReference>
<dbReference type="InterPro" id="IPR045304">
    <property type="entry name" value="LbH_SAT"/>
</dbReference>
<name>A0A0K9Q694_ZOSMR</name>
<feature type="compositionally biased region" description="Low complexity" evidence="8">
    <location>
        <begin position="32"/>
        <end position="43"/>
    </location>
</feature>
<dbReference type="CDD" id="cd03354">
    <property type="entry name" value="LbH_SAT"/>
    <property type="match status" value="1"/>
</dbReference>
<comment type="subunit">
    <text evidence="3">Homomultimer.</text>
</comment>
<dbReference type="InterPro" id="IPR053376">
    <property type="entry name" value="Serine_acetyltransferase"/>
</dbReference>
<evidence type="ECO:0000259" key="9">
    <source>
        <dbReference type="SMART" id="SM00971"/>
    </source>
</evidence>
<dbReference type="PROSITE" id="PS00101">
    <property type="entry name" value="HEXAPEP_TRANSFERASES"/>
    <property type="match status" value="1"/>
</dbReference>
<dbReference type="Pfam" id="PF00132">
    <property type="entry name" value="Hexapep"/>
    <property type="match status" value="1"/>
</dbReference>
<dbReference type="InterPro" id="IPR018357">
    <property type="entry name" value="Hexapep_transf_CS"/>
</dbReference>
<dbReference type="FunFam" id="1.10.3130.10:FF:000005">
    <property type="entry name" value="Serine acetyltransferase 4"/>
    <property type="match status" value="1"/>
</dbReference>